<keyword evidence="7" id="KW-0326">Glycosidase</keyword>
<dbReference type="Proteomes" id="UP000242525">
    <property type="component" value="Unassembled WGS sequence"/>
</dbReference>
<evidence type="ECO:0000256" key="4">
    <source>
        <dbReference type="ARBA" id="ARBA00022525"/>
    </source>
</evidence>
<protein>
    <submittedName>
        <fullName evidence="10">Similar to Saccharomyces cerevisiae YGL028C SCW11 Cell wall protein with similarity to glucanases</fullName>
    </submittedName>
</protein>
<dbReference type="SUPFAM" id="SSF51445">
    <property type="entry name" value="(Trans)glycosidases"/>
    <property type="match status" value="1"/>
</dbReference>
<sequence>MLVPSLLSIALAAGSALAVPVAVIQGGLHKRDHSVIQARANGHSHNLHIRQNPDADSNVLWVTEVSFVTVVVNQKGVPQTTKSGGTQVTTLFPTSTAPWFQAASVTSTTSTLAAPSVSSSSAALISATPSSVSAEDAVANFEVSSAASIVTSSSASLSSATPSSVSVEDDVIANFEASSAAPETTFVPTSTLVSSTLASSSSVSSTLSSVVESSTPSTSFVSSTPTSTVVESSSSSVVEQSSTIATTTSTFSSSVAEPSLTSTTLSSSTFSPSSTISSSSSAISSSTAVESATATSSANSNGLRVPETITYSPYHDDSTCKDADAVRADLSTIAAKGIKTVRIYNTDCNTITTVEPTARDLGLKIDQGFWIGPLGADSIDSGVQELIDWVSNENGNDWSLFSIITVGNEAVYGNHIDAPTLLSKIKEVKKKLRAAGWNGSVTTAETPSTYSGYPELCTDSDGIDVIGVNAHPYFNAAGSASDSGDFINAQIETVKGICGSNVNVRITETGYPSSGDTNGNQVPTKENQAIAIEQIIDATNNKAVMFTMYDDYWKAPGPYNVEQHFGIFHLFE</sequence>
<feature type="chain" id="PRO_5005325933" evidence="9">
    <location>
        <begin position="19"/>
        <end position="572"/>
    </location>
</feature>
<comment type="similarity">
    <text evidence="2">Belongs to the glycosyl hydrolase 17 family.</text>
</comment>
<dbReference type="GO" id="GO:0042973">
    <property type="term" value="F:glucan endo-1,3-beta-D-glucosidase activity"/>
    <property type="evidence" value="ECO:0007669"/>
    <property type="project" value="TreeGrafter"/>
</dbReference>
<keyword evidence="4" id="KW-0964">Secreted</keyword>
<comment type="subcellular location">
    <subcellularLocation>
        <location evidence="1">Secreted</location>
        <location evidence="1">Cell wall</location>
    </subcellularLocation>
</comment>
<evidence type="ECO:0000256" key="7">
    <source>
        <dbReference type="ARBA" id="ARBA00023295"/>
    </source>
</evidence>
<keyword evidence="11" id="KW-1185">Reference proteome</keyword>
<name>A0A0J9XHP1_GEOCN</name>
<evidence type="ECO:0000313" key="10">
    <source>
        <dbReference type="EMBL" id="CDO56463.1"/>
    </source>
</evidence>
<dbReference type="GO" id="GO:0071555">
    <property type="term" value="P:cell wall organization"/>
    <property type="evidence" value="ECO:0007669"/>
    <property type="project" value="TreeGrafter"/>
</dbReference>
<dbReference type="Gene3D" id="3.20.20.80">
    <property type="entry name" value="Glycosidases"/>
    <property type="match status" value="2"/>
</dbReference>
<feature type="signal peptide" evidence="9">
    <location>
        <begin position="1"/>
        <end position="18"/>
    </location>
</feature>
<proteinExistence type="inferred from homology"/>
<evidence type="ECO:0000256" key="3">
    <source>
        <dbReference type="ARBA" id="ARBA00022512"/>
    </source>
</evidence>
<evidence type="ECO:0000256" key="2">
    <source>
        <dbReference type="ARBA" id="ARBA00008773"/>
    </source>
</evidence>
<dbReference type="InterPro" id="IPR017853">
    <property type="entry name" value="GH"/>
</dbReference>
<feature type="region of interest" description="Disordered" evidence="8">
    <location>
        <begin position="214"/>
        <end position="239"/>
    </location>
</feature>
<comment type="caution">
    <text evidence="10">The sequence shown here is derived from an EMBL/GenBank/DDBJ whole genome shotgun (WGS) entry which is preliminary data.</text>
</comment>
<evidence type="ECO:0000256" key="5">
    <source>
        <dbReference type="ARBA" id="ARBA00022729"/>
    </source>
</evidence>
<evidence type="ECO:0000256" key="8">
    <source>
        <dbReference type="SAM" id="MobiDB-lite"/>
    </source>
</evidence>
<organism evidence="10 11">
    <name type="scientific">Geotrichum candidum</name>
    <name type="common">Oospora lactis</name>
    <name type="synonym">Dipodascus geotrichum</name>
    <dbReference type="NCBI Taxonomy" id="1173061"/>
    <lineage>
        <taxon>Eukaryota</taxon>
        <taxon>Fungi</taxon>
        <taxon>Dikarya</taxon>
        <taxon>Ascomycota</taxon>
        <taxon>Saccharomycotina</taxon>
        <taxon>Dipodascomycetes</taxon>
        <taxon>Dipodascales</taxon>
        <taxon>Dipodascaceae</taxon>
        <taxon>Geotrichum</taxon>
    </lineage>
</organism>
<dbReference type="PANTHER" id="PTHR16631">
    <property type="entry name" value="GLUCAN 1,3-BETA-GLUCOSIDASE"/>
    <property type="match status" value="1"/>
</dbReference>
<keyword evidence="5 9" id="KW-0732">Signal</keyword>
<accession>A0A0J9XHP1</accession>
<dbReference type="GO" id="GO:0009986">
    <property type="term" value="C:cell surface"/>
    <property type="evidence" value="ECO:0007669"/>
    <property type="project" value="TreeGrafter"/>
</dbReference>
<reference evidence="10" key="1">
    <citation type="submission" date="2014-03" db="EMBL/GenBank/DDBJ databases">
        <authorList>
            <person name="Casaregola S."/>
        </authorList>
    </citation>
    <scope>NUCLEOTIDE SEQUENCE [LARGE SCALE GENOMIC DNA]</scope>
    <source>
        <strain evidence="10">CLIB 918</strain>
    </source>
</reference>
<keyword evidence="3" id="KW-0134">Cell wall</keyword>
<keyword evidence="6" id="KW-0378">Hydrolase</keyword>
<dbReference type="GO" id="GO:0005576">
    <property type="term" value="C:extracellular region"/>
    <property type="evidence" value="ECO:0007669"/>
    <property type="project" value="TreeGrafter"/>
</dbReference>
<evidence type="ECO:0000256" key="6">
    <source>
        <dbReference type="ARBA" id="ARBA00022801"/>
    </source>
</evidence>
<gene>
    <name evidence="10" type="ORF">BN980_GECA15s01572g</name>
</gene>
<dbReference type="InterPro" id="IPR050732">
    <property type="entry name" value="Beta-glucan_modifiers"/>
</dbReference>
<dbReference type="AlphaFoldDB" id="A0A0J9XHP1"/>
<evidence type="ECO:0000256" key="1">
    <source>
        <dbReference type="ARBA" id="ARBA00004191"/>
    </source>
</evidence>
<dbReference type="GO" id="GO:0009277">
    <property type="term" value="C:fungal-type cell wall"/>
    <property type="evidence" value="ECO:0007669"/>
    <property type="project" value="TreeGrafter"/>
</dbReference>
<dbReference type="PANTHER" id="PTHR16631:SF24">
    <property type="entry name" value="FAMILY 17 GLUCOSIDASE SCW11-RELATED"/>
    <property type="match status" value="1"/>
</dbReference>
<dbReference type="EMBL" id="CCBN010000015">
    <property type="protein sequence ID" value="CDO56463.1"/>
    <property type="molecule type" value="Genomic_DNA"/>
</dbReference>
<evidence type="ECO:0000256" key="9">
    <source>
        <dbReference type="SAM" id="SignalP"/>
    </source>
</evidence>
<dbReference type="OrthoDB" id="4082933at2759"/>
<evidence type="ECO:0000313" key="11">
    <source>
        <dbReference type="Proteomes" id="UP000242525"/>
    </source>
</evidence>